<proteinExistence type="inferred from homology"/>
<dbReference type="GO" id="GO:0006865">
    <property type="term" value="P:amino acid transport"/>
    <property type="evidence" value="ECO:0007669"/>
    <property type="project" value="UniProtKB-KW"/>
</dbReference>
<dbReference type="KEGG" id="amq:AMETH_1369"/>
<dbReference type="PATRIC" id="fig|1068978.7.peg.1444"/>
<dbReference type="SUPFAM" id="SSF161098">
    <property type="entry name" value="MetI-like"/>
    <property type="match status" value="1"/>
</dbReference>
<dbReference type="Pfam" id="PF00528">
    <property type="entry name" value="BPD_transp_1"/>
    <property type="match status" value="1"/>
</dbReference>
<evidence type="ECO:0000256" key="1">
    <source>
        <dbReference type="ARBA" id="ARBA00004651"/>
    </source>
</evidence>
<keyword evidence="2 8" id="KW-0813">Transport</keyword>
<evidence type="ECO:0000256" key="4">
    <source>
        <dbReference type="ARBA" id="ARBA00022692"/>
    </source>
</evidence>
<dbReference type="STRING" id="1068978.AMETH_1369"/>
<evidence type="ECO:0000313" key="11">
    <source>
        <dbReference type="Proteomes" id="UP000062973"/>
    </source>
</evidence>
<keyword evidence="7 8" id="KW-0472">Membrane</keyword>
<comment type="subcellular location">
    <subcellularLocation>
        <location evidence="1 8">Cell membrane</location>
        <topology evidence="1 8">Multi-pass membrane protein</topology>
    </subcellularLocation>
</comment>
<dbReference type="Proteomes" id="UP000062973">
    <property type="component" value="Chromosome"/>
</dbReference>
<evidence type="ECO:0000256" key="3">
    <source>
        <dbReference type="ARBA" id="ARBA00022475"/>
    </source>
</evidence>
<keyword evidence="6 8" id="KW-1133">Transmembrane helix</keyword>
<feature type="transmembrane region" description="Helical" evidence="8">
    <location>
        <begin position="27"/>
        <end position="51"/>
    </location>
</feature>
<dbReference type="InterPro" id="IPR014341">
    <property type="entry name" value="Ectoine_EhuD"/>
</dbReference>
<keyword evidence="5" id="KW-0029">Amino-acid transport</keyword>
<gene>
    <name evidence="10" type="ORF">AMETH_1369</name>
</gene>
<dbReference type="EMBL" id="CP009110">
    <property type="protein sequence ID" value="AIJ21461.1"/>
    <property type="molecule type" value="Genomic_DNA"/>
</dbReference>
<dbReference type="InterPro" id="IPR035906">
    <property type="entry name" value="MetI-like_sf"/>
</dbReference>
<feature type="transmembrane region" description="Helical" evidence="8">
    <location>
        <begin position="63"/>
        <end position="87"/>
    </location>
</feature>
<dbReference type="GO" id="GO:0043190">
    <property type="term" value="C:ATP-binding cassette (ABC) transporter complex"/>
    <property type="evidence" value="ECO:0007669"/>
    <property type="project" value="InterPro"/>
</dbReference>
<dbReference type="GO" id="GO:0022857">
    <property type="term" value="F:transmembrane transporter activity"/>
    <property type="evidence" value="ECO:0007669"/>
    <property type="project" value="InterPro"/>
</dbReference>
<dbReference type="InterPro" id="IPR010065">
    <property type="entry name" value="AA_ABC_transptr_permease_3TM"/>
</dbReference>
<keyword evidence="4 8" id="KW-0812">Transmembrane</keyword>
<dbReference type="HOGENOM" id="CLU_019602_1_0_11"/>
<evidence type="ECO:0000256" key="5">
    <source>
        <dbReference type="ARBA" id="ARBA00022970"/>
    </source>
</evidence>
<keyword evidence="11" id="KW-1185">Reference proteome</keyword>
<evidence type="ECO:0000256" key="6">
    <source>
        <dbReference type="ARBA" id="ARBA00022989"/>
    </source>
</evidence>
<dbReference type="PROSITE" id="PS50928">
    <property type="entry name" value="ABC_TM1"/>
    <property type="match status" value="1"/>
</dbReference>
<dbReference type="InterPro" id="IPR043429">
    <property type="entry name" value="ArtM/GltK/GlnP/TcyL/YhdX-like"/>
</dbReference>
<dbReference type="PANTHER" id="PTHR30614:SF0">
    <property type="entry name" value="L-CYSTINE TRANSPORT SYSTEM PERMEASE PROTEIN TCYL"/>
    <property type="match status" value="1"/>
</dbReference>
<dbReference type="Gene3D" id="1.10.3720.10">
    <property type="entry name" value="MetI-like"/>
    <property type="match status" value="1"/>
</dbReference>
<dbReference type="AlphaFoldDB" id="A0A076MRA8"/>
<dbReference type="NCBIfam" id="TIGR01726">
    <property type="entry name" value="HEQRo_perm_3TM"/>
    <property type="match status" value="1"/>
</dbReference>
<protein>
    <submittedName>
        <fullName evidence="10">Ectoine/hydroxyectoine ABC transporter, permease protein EhuD</fullName>
    </submittedName>
</protein>
<dbReference type="eggNOG" id="COG0765">
    <property type="taxonomic scope" value="Bacteria"/>
</dbReference>
<feature type="domain" description="ABC transmembrane type-1" evidence="9">
    <location>
        <begin position="27"/>
        <end position="216"/>
    </location>
</feature>
<evidence type="ECO:0000256" key="7">
    <source>
        <dbReference type="ARBA" id="ARBA00023136"/>
    </source>
</evidence>
<evidence type="ECO:0000259" key="9">
    <source>
        <dbReference type="PROSITE" id="PS50928"/>
    </source>
</evidence>
<dbReference type="PANTHER" id="PTHR30614">
    <property type="entry name" value="MEMBRANE COMPONENT OF AMINO ACID ABC TRANSPORTER"/>
    <property type="match status" value="1"/>
</dbReference>
<reference evidence="10 11" key="1">
    <citation type="submission" date="2014-07" db="EMBL/GenBank/DDBJ databases">
        <title>Whole Genome Sequence of the Amycolatopsis methanolica 239.</title>
        <authorList>
            <person name="Tang B."/>
        </authorList>
    </citation>
    <scope>NUCLEOTIDE SEQUENCE [LARGE SCALE GENOMIC DNA]</scope>
    <source>
        <strain evidence="10 11">239</strain>
    </source>
</reference>
<name>A0A076MRA8_AMYME</name>
<dbReference type="NCBIfam" id="TIGR03003">
    <property type="entry name" value="ectoine_ehuD"/>
    <property type="match status" value="1"/>
</dbReference>
<evidence type="ECO:0000313" key="10">
    <source>
        <dbReference type="EMBL" id="AIJ21461.1"/>
    </source>
</evidence>
<dbReference type="InterPro" id="IPR000515">
    <property type="entry name" value="MetI-like"/>
</dbReference>
<comment type="similarity">
    <text evidence="8">Belongs to the binding-protein-dependent transport system permease family.</text>
</comment>
<evidence type="ECO:0000256" key="8">
    <source>
        <dbReference type="RuleBase" id="RU363032"/>
    </source>
</evidence>
<evidence type="ECO:0000256" key="2">
    <source>
        <dbReference type="ARBA" id="ARBA00022448"/>
    </source>
</evidence>
<organism evidence="10 11">
    <name type="scientific">Amycolatopsis methanolica 239</name>
    <dbReference type="NCBI Taxonomy" id="1068978"/>
    <lineage>
        <taxon>Bacteria</taxon>
        <taxon>Bacillati</taxon>
        <taxon>Actinomycetota</taxon>
        <taxon>Actinomycetes</taxon>
        <taxon>Pseudonocardiales</taxon>
        <taxon>Pseudonocardiaceae</taxon>
        <taxon>Amycolatopsis</taxon>
        <taxon>Amycolatopsis methanolica group</taxon>
    </lineage>
</organism>
<keyword evidence="3" id="KW-1003">Cell membrane</keyword>
<dbReference type="CDD" id="cd06261">
    <property type="entry name" value="TM_PBP2"/>
    <property type="match status" value="1"/>
</dbReference>
<accession>A0A076MRA8</accession>
<sequence>MGQGGGARMNWNWDYFWESVPLLLEGLLVTLELTVLGSAVAYVLGLVFALVRRARIPVLSQLMYLFIEVVRSTPLLIQVFIVFYLLWPALGITPSAFVTGVIALGIHYATYTSEVYRAGIEAVPKGQWEAARALSLPRGRVWTGIILPQAVPRVVPALGNYMISMFKETPLLISIGVLDVLNRAKEQGAETFQVIEPYTLAGILFLLISYPSSILVRRLESRVGQL</sequence>